<comment type="similarity">
    <text evidence="1">Belongs to the NAD(P)H dehydrogenase (quinone) family.</text>
</comment>
<dbReference type="RefSeq" id="WP_132995146.1">
    <property type="nucleotide sequence ID" value="NZ_CP042983.1"/>
</dbReference>
<reference evidence="4 5" key="1">
    <citation type="submission" date="2019-03" db="EMBL/GenBank/DDBJ databases">
        <title>Horizontal Gene Transfer Machinery in Histophilus somni.</title>
        <authorList>
            <person name="Mostafa Nazari M."/>
            <person name="Liljebjelke K."/>
        </authorList>
    </citation>
    <scope>NUCLEOTIDE SEQUENCE [LARGE SCALE GENOMIC DNA]</scope>
    <source>
        <strain evidence="4 5">UOC-EPH-KLM-04</strain>
    </source>
</reference>
<comment type="caution">
    <text evidence="4">The sequence shown here is derived from an EMBL/GenBank/DDBJ whole genome shotgun (WGS) entry which is preliminary data.</text>
</comment>
<evidence type="ECO:0000313" key="5">
    <source>
        <dbReference type="Proteomes" id="UP000297565"/>
    </source>
</evidence>
<name>A0AAX2S2T2_HISSO</name>
<proteinExistence type="inferred from homology"/>
<dbReference type="AlphaFoldDB" id="A0AAX2S2T2"/>
<feature type="domain" description="Flavodoxin-like fold" evidence="3">
    <location>
        <begin position="1"/>
        <end position="189"/>
    </location>
</feature>
<dbReference type="SUPFAM" id="SSF52218">
    <property type="entry name" value="Flavoproteins"/>
    <property type="match status" value="1"/>
</dbReference>
<dbReference type="GO" id="GO:0003955">
    <property type="term" value="F:NAD(P)H dehydrogenase (quinone) activity"/>
    <property type="evidence" value="ECO:0007669"/>
    <property type="project" value="TreeGrafter"/>
</dbReference>
<dbReference type="PANTHER" id="PTHR10204:SF34">
    <property type="entry name" value="NAD(P)H DEHYDROGENASE [QUINONE] 1 ISOFORM 1"/>
    <property type="match status" value="1"/>
</dbReference>
<sequence length="206" mass="23671">MKHLIIFTHPNNQTSFNQAILEQTVKTGQKLGVETRVRDLYALDFNPILSWEELQAAQQKITPAEIRYEQELIDQSDLITLIYPLWWMGFPAILKGYLDRILSHGVAYKTENGVSERLLHGKKIQQFITMGNNLQKYQERGFAQSLQNCLVDGLFNYCGVTDIDHSFFGDIHILDEQAKQHILQEVREKTVKNLTALLALQKEGIA</sequence>
<dbReference type="PANTHER" id="PTHR10204">
    <property type="entry name" value="NAD P H OXIDOREDUCTASE-RELATED"/>
    <property type="match status" value="1"/>
</dbReference>
<dbReference type="EMBL" id="SNRV01000014">
    <property type="protein sequence ID" value="TEW29538.1"/>
    <property type="molecule type" value="Genomic_DNA"/>
</dbReference>
<dbReference type="Gene3D" id="3.40.50.360">
    <property type="match status" value="1"/>
</dbReference>
<keyword evidence="2" id="KW-0560">Oxidoreductase</keyword>
<evidence type="ECO:0000259" key="3">
    <source>
        <dbReference type="Pfam" id="PF02525"/>
    </source>
</evidence>
<dbReference type="GO" id="GO:0005829">
    <property type="term" value="C:cytosol"/>
    <property type="evidence" value="ECO:0007669"/>
    <property type="project" value="TreeGrafter"/>
</dbReference>
<dbReference type="Proteomes" id="UP000297565">
    <property type="component" value="Unassembled WGS sequence"/>
</dbReference>
<evidence type="ECO:0000256" key="1">
    <source>
        <dbReference type="ARBA" id="ARBA00006252"/>
    </source>
</evidence>
<gene>
    <name evidence="4" type="ORF">E2R48_06370</name>
</gene>
<dbReference type="InterPro" id="IPR003680">
    <property type="entry name" value="Flavodoxin_fold"/>
</dbReference>
<dbReference type="InterPro" id="IPR029039">
    <property type="entry name" value="Flavoprotein-like_sf"/>
</dbReference>
<protein>
    <submittedName>
        <fullName evidence="4">Flavodoxin family protein</fullName>
    </submittedName>
</protein>
<dbReference type="InterPro" id="IPR051545">
    <property type="entry name" value="NAD(P)H_dehydrogenase_qn"/>
</dbReference>
<organism evidence="4 5">
    <name type="scientific">Histophilus somni</name>
    <name type="common">Haemophilus somnus</name>
    <dbReference type="NCBI Taxonomy" id="731"/>
    <lineage>
        <taxon>Bacteria</taxon>
        <taxon>Pseudomonadati</taxon>
        <taxon>Pseudomonadota</taxon>
        <taxon>Gammaproteobacteria</taxon>
        <taxon>Pasteurellales</taxon>
        <taxon>Pasteurellaceae</taxon>
        <taxon>Histophilus</taxon>
    </lineage>
</organism>
<evidence type="ECO:0000256" key="2">
    <source>
        <dbReference type="ARBA" id="ARBA00023002"/>
    </source>
</evidence>
<evidence type="ECO:0000313" key="4">
    <source>
        <dbReference type="EMBL" id="TEW29538.1"/>
    </source>
</evidence>
<accession>A0AAX2S2T2</accession>
<dbReference type="Pfam" id="PF02525">
    <property type="entry name" value="Flavodoxin_2"/>
    <property type="match status" value="1"/>
</dbReference>